<evidence type="ECO:0000313" key="2">
    <source>
        <dbReference type="Proteomes" id="UP000284557"/>
    </source>
</evidence>
<gene>
    <name evidence="1" type="ORF">D2E76_04480</name>
</gene>
<name>A0ABD7HUC2_9MYCO</name>
<sequence>MPYEHYEHTVEVLAPLREITDPYQ</sequence>
<proteinExistence type="predicted"/>
<dbReference type="AlphaFoldDB" id="A0ABD7HUC2"/>
<evidence type="ECO:0000313" key="1">
    <source>
        <dbReference type="EMBL" id="RIT42828.1"/>
    </source>
</evidence>
<accession>A0ABD7HUC2</accession>
<protein>
    <submittedName>
        <fullName evidence="1">Alpha-mannosidase</fullName>
    </submittedName>
</protein>
<reference evidence="1 2" key="1">
    <citation type="submission" date="2018-08" db="EMBL/GenBank/DDBJ databases">
        <title>Linezolid Resistance in Mycobacterium abscessus: MIC Distribution and Comprehensive Investigation of Resistance Mechanisms.</title>
        <authorList>
            <person name="Ye M."/>
            <person name="Xu L."/>
            <person name="Zou Y."/>
            <person name="Li B."/>
            <person name="Guo Q."/>
            <person name="Zhang Y."/>
            <person name="Zhan M."/>
            <person name="Xu B."/>
            <person name="Yu F."/>
            <person name="Zhang Z."/>
            <person name="Chu H."/>
        </authorList>
    </citation>
    <scope>NUCLEOTIDE SEQUENCE [LARGE SCALE GENOMIC DNA]</scope>
    <source>
        <strain evidence="1 2">G143</strain>
    </source>
</reference>
<dbReference type="EMBL" id="QXBN01000002">
    <property type="protein sequence ID" value="RIT42828.1"/>
    <property type="molecule type" value="Genomic_DNA"/>
</dbReference>
<comment type="caution">
    <text evidence="1">The sequence shown here is derived from an EMBL/GenBank/DDBJ whole genome shotgun (WGS) entry which is preliminary data.</text>
</comment>
<dbReference type="Proteomes" id="UP000284557">
    <property type="component" value="Unassembled WGS sequence"/>
</dbReference>
<organism evidence="1 2">
    <name type="scientific">Mycobacteroides abscessus</name>
    <dbReference type="NCBI Taxonomy" id="36809"/>
    <lineage>
        <taxon>Bacteria</taxon>
        <taxon>Bacillati</taxon>
        <taxon>Actinomycetota</taxon>
        <taxon>Actinomycetes</taxon>
        <taxon>Mycobacteriales</taxon>
        <taxon>Mycobacteriaceae</taxon>
        <taxon>Mycobacteroides</taxon>
    </lineage>
</organism>